<proteinExistence type="inferred from homology"/>
<dbReference type="Pfam" id="PF04622">
    <property type="entry name" value="ERG2_Sigma1R"/>
    <property type="match status" value="1"/>
</dbReference>
<evidence type="ECO:0000256" key="1">
    <source>
        <dbReference type="ARBA" id="ARBA00004586"/>
    </source>
</evidence>
<dbReference type="InParanoid" id="A0A152A1F4"/>
<dbReference type="STRING" id="361077.A0A152A1F4"/>
<keyword evidence="3 7" id="KW-0812">Transmembrane</keyword>
<comment type="caution">
    <text evidence="8">The sequence shown here is derived from an EMBL/GenBank/DDBJ whole genome shotgun (WGS) entry which is preliminary data.</text>
</comment>
<keyword evidence="4" id="KW-0256">Endoplasmic reticulum</keyword>
<evidence type="ECO:0000313" key="9">
    <source>
        <dbReference type="Proteomes" id="UP000076078"/>
    </source>
</evidence>
<dbReference type="GO" id="GO:0016853">
    <property type="term" value="F:isomerase activity"/>
    <property type="evidence" value="ECO:0007669"/>
    <property type="project" value="UniProtKB-KW"/>
</dbReference>
<evidence type="ECO:0000256" key="4">
    <source>
        <dbReference type="ARBA" id="ARBA00022824"/>
    </source>
</evidence>
<reference evidence="8 9" key="1">
    <citation type="submission" date="2015-12" db="EMBL/GenBank/DDBJ databases">
        <title>Dictyostelia acquired genes for synthesis and detection of signals that induce cell-type specialization by lateral gene transfer from prokaryotes.</title>
        <authorList>
            <person name="Gloeckner G."/>
            <person name="Schaap P."/>
        </authorList>
    </citation>
    <scope>NUCLEOTIDE SEQUENCE [LARGE SCALE GENOMIC DNA]</scope>
    <source>
        <strain evidence="8 9">TK</strain>
    </source>
</reference>
<evidence type="ECO:0000313" key="8">
    <source>
        <dbReference type="EMBL" id="KYR00029.1"/>
    </source>
</evidence>
<keyword evidence="5 7" id="KW-1133">Transmembrane helix</keyword>
<dbReference type="EMBL" id="LODT01000018">
    <property type="protein sequence ID" value="KYR00029.1"/>
    <property type="molecule type" value="Genomic_DNA"/>
</dbReference>
<accession>A0A152A1F4</accession>
<keyword evidence="8" id="KW-0413">Isomerase</keyword>
<evidence type="ECO:0000256" key="2">
    <source>
        <dbReference type="ARBA" id="ARBA00007141"/>
    </source>
</evidence>
<feature type="transmembrane region" description="Helical" evidence="7">
    <location>
        <begin position="190"/>
        <end position="214"/>
    </location>
</feature>
<comment type="caution">
    <text evidence="7">Lacks conserved residue(s) required for the propagation of feature annotation.</text>
</comment>
<evidence type="ECO:0000256" key="3">
    <source>
        <dbReference type="ARBA" id="ARBA00022692"/>
    </source>
</evidence>
<protein>
    <submittedName>
        <fullName evidence="8">C-8 sterol isomerase</fullName>
    </submittedName>
</protein>
<dbReference type="PANTHER" id="PTHR10868">
    <property type="entry name" value="SIGMA 1-TYPE OPIOID RECEPTOR-RELATED"/>
    <property type="match status" value="1"/>
</dbReference>
<comment type="similarity">
    <text evidence="2 7">Belongs to the ERG2 family.</text>
</comment>
<name>A0A152A1F4_TIELA</name>
<evidence type="ECO:0000256" key="7">
    <source>
        <dbReference type="RuleBase" id="RU368083"/>
    </source>
</evidence>
<comment type="subcellular location">
    <subcellularLocation>
        <location evidence="1">Endoplasmic reticulum membrane</location>
    </subcellularLocation>
</comment>
<keyword evidence="9" id="KW-1185">Reference proteome</keyword>
<evidence type="ECO:0000256" key="6">
    <source>
        <dbReference type="ARBA" id="ARBA00023136"/>
    </source>
</evidence>
<dbReference type="AlphaFoldDB" id="A0A152A1F4"/>
<dbReference type="FunCoup" id="A0A152A1F4">
    <property type="interactions" value="150"/>
</dbReference>
<organism evidence="8 9">
    <name type="scientific">Tieghemostelium lacteum</name>
    <name type="common">Slime mold</name>
    <name type="synonym">Dictyostelium lacteum</name>
    <dbReference type="NCBI Taxonomy" id="361077"/>
    <lineage>
        <taxon>Eukaryota</taxon>
        <taxon>Amoebozoa</taxon>
        <taxon>Evosea</taxon>
        <taxon>Eumycetozoa</taxon>
        <taxon>Dictyostelia</taxon>
        <taxon>Dictyosteliales</taxon>
        <taxon>Raperosteliaceae</taxon>
        <taxon>Tieghemostelium</taxon>
    </lineage>
</organism>
<dbReference type="InterPro" id="IPR006716">
    <property type="entry name" value="ERG2_sigma1_rcpt-like"/>
</dbReference>
<dbReference type="GO" id="GO:0005789">
    <property type="term" value="C:endoplasmic reticulum membrane"/>
    <property type="evidence" value="ECO:0007669"/>
    <property type="project" value="UniProtKB-SubCell"/>
</dbReference>
<gene>
    <name evidence="8" type="ORF">DLAC_03527</name>
</gene>
<dbReference type="PANTHER" id="PTHR10868:SF1">
    <property type="entry name" value="SIGMA NON-OPIOID INTRACELLULAR RECEPTOR 1"/>
    <property type="match status" value="1"/>
</dbReference>
<dbReference type="OrthoDB" id="347124at2759"/>
<sequence>MNYYEYVSIPNNFEEYFQSLMRFEIFTVLTTISLLVLTVFIFIQIKLMRGIVLDVQVLHECTKKGVGLPIEQAFEVINQELDKAYPGWINKNRKWILFNGGGAMGQMCVLHASLSEYLIFYGSPLYSQGHSGRYLMGVWDFMIQGETKTYFPGEFKPKVWPAGQYSYLPPYTAKGYCCEKESYMVEYGRGVIPLALPYFLFSSIFVTLDIIPWLTACYRVGTQVVKNLLLNRKI</sequence>
<keyword evidence="6 7" id="KW-0472">Membrane</keyword>
<dbReference type="Proteomes" id="UP000076078">
    <property type="component" value="Unassembled WGS sequence"/>
</dbReference>
<feature type="transmembrane region" description="Helical" evidence="7">
    <location>
        <begin position="20"/>
        <end position="43"/>
    </location>
</feature>
<evidence type="ECO:0000256" key="5">
    <source>
        <dbReference type="ARBA" id="ARBA00022989"/>
    </source>
</evidence>
<dbReference type="OMA" id="AMYVIHA"/>